<name>A0A8H3IWV0_9LECA</name>
<reference evidence="3" key="1">
    <citation type="submission" date="2021-03" db="EMBL/GenBank/DDBJ databases">
        <authorList>
            <person name="Tagirdzhanova G."/>
        </authorList>
    </citation>
    <scope>NUCLEOTIDE SEQUENCE</scope>
</reference>
<dbReference type="OrthoDB" id="332863at2759"/>
<comment type="caution">
    <text evidence="3">The sequence shown here is derived from an EMBL/GenBank/DDBJ whole genome shotgun (WGS) entry which is preliminary data.</text>
</comment>
<evidence type="ECO:0000259" key="2">
    <source>
        <dbReference type="Pfam" id="PF12706"/>
    </source>
</evidence>
<gene>
    <name evidence="3" type="ORF">HETSPECPRED_007561</name>
</gene>
<evidence type="ECO:0000256" key="1">
    <source>
        <dbReference type="SAM" id="MobiDB-lite"/>
    </source>
</evidence>
<dbReference type="Gene3D" id="3.60.15.10">
    <property type="entry name" value="Ribonuclease Z/Hydroxyacylglutathione hydrolase-like"/>
    <property type="match status" value="1"/>
</dbReference>
<dbReference type="InterPro" id="IPR036866">
    <property type="entry name" value="RibonucZ/Hydroxyglut_hydro"/>
</dbReference>
<organism evidence="3 4">
    <name type="scientific">Heterodermia speciosa</name>
    <dbReference type="NCBI Taxonomy" id="116794"/>
    <lineage>
        <taxon>Eukaryota</taxon>
        <taxon>Fungi</taxon>
        <taxon>Dikarya</taxon>
        <taxon>Ascomycota</taxon>
        <taxon>Pezizomycotina</taxon>
        <taxon>Lecanoromycetes</taxon>
        <taxon>OSLEUM clade</taxon>
        <taxon>Lecanoromycetidae</taxon>
        <taxon>Caliciales</taxon>
        <taxon>Physciaceae</taxon>
        <taxon>Heterodermia</taxon>
    </lineage>
</organism>
<feature type="region of interest" description="Disordered" evidence="1">
    <location>
        <begin position="1"/>
        <end position="39"/>
    </location>
</feature>
<keyword evidence="4" id="KW-1185">Reference proteome</keyword>
<protein>
    <recommendedName>
        <fullName evidence="2">Metallo-beta-lactamase domain-containing protein</fullName>
    </recommendedName>
</protein>
<dbReference type="AlphaFoldDB" id="A0A8H3IWV0"/>
<dbReference type="EMBL" id="CAJPDS010000055">
    <property type="protein sequence ID" value="CAF9930189.1"/>
    <property type="molecule type" value="Genomic_DNA"/>
</dbReference>
<dbReference type="PANTHER" id="PTHR43546:SF7">
    <property type="entry name" value="METALLO-BETA-LACTAMASE DOMAIN-CONTAINING PROTEIN"/>
    <property type="match status" value="1"/>
</dbReference>
<accession>A0A8H3IWV0</accession>
<evidence type="ECO:0000313" key="4">
    <source>
        <dbReference type="Proteomes" id="UP000664521"/>
    </source>
</evidence>
<dbReference type="PANTHER" id="PTHR43546">
    <property type="entry name" value="UPF0173 METAL-DEPENDENT HYDROLASE MJ1163-RELATED"/>
    <property type="match status" value="1"/>
</dbReference>
<dbReference type="InterPro" id="IPR050114">
    <property type="entry name" value="UPF0173_UPF0282_UlaG_hydrolase"/>
</dbReference>
<feature type="domain" description="Metallo-beta-lactamase" evidence="2">
    <location>
        <begin position="79"/>
        <end position="273"/>
    </location>
</feature>
<evidence type="ECO:0000313" key="3">
    <source>
        <dbReference type="EMBL" id="CAF9930189.1"/>
    </source>
</evidence>
<dbReference type="Proteomes" id="UP000664521">
    <property type="component" value="Unassembled WGS sequence"/>
</dbReference>
<proteinExistence type="predicted"/>
<dbReference type="InterPro" id="IPR001279">
    <property type="entry name" value="Metallo-B-lactamas"/>
</dbReference>
<dbReference type="Pfam" id="PF12706">
    <property type="entry name" value="Lactamase_B_2"/>
    <property type="match status" value="1"/>
</dbReference>
<dbReference type="SUPFAM" id="SSF56281">
    <property type="entry name" value="Metallo-hydrolase/oxidoreductase"/>
    <property type="match status" value="1"/>
</dbReference>
<sequence length="316" mass="34959">MKHLLIDPSKAQAPTRDLPSGAQVASSLPDAKETKIHPRNPGSVNASLFFVGTATVILQVPTSWWPSVVFMDSRISFIQEIMFILGQDDHFDQNVEASLRRDLPIITTPHAKLHLAESKSDGEAFTAVHDLDLFQDMLVDIAAQGKNRPAVKVTAMPGKHVAPGVIGTLNDWISAVPPTNGWMIELGYRFSDNDDSFQSGYRIYISGDTLMVPELAEIPRRYSGQNIDLMLVHLGGTTIPSASVPLLMVTMDAEMGIQLMKLIDPDVTVPIHYDDYDVFLSPLEDFKKAVREAGLEDKVVYLDRKDAYHFSVKDGQ</sequence>